<organism evidence="5 6">
    <name type="scientific">Salmonella enterica subsp. enterica serovar Wandsworth str. A4-580</name>
    <dbReference type="NCBI Taxonomy" id="913086"/>
    <lineage>
        <taxon>Bacteria</taxon>
        <taxon>Pseudomonadati</taxon>
        <taxon>Pseudomonadota</taxon>
        <taxon>Gammaproteobacteria</taxon>
        <taxon>Enterobacterales</taxon>
        <taxon>Enterobacteriaceae</taxon>
        <taxon>Salmonella</taxon>
    </lineage>
</organism>
<dbReference type="PIRSF" id="PIRSF006241">
    <property type="entry name" value="HyI"/>
    <property type="match status" value="1"/>
</dbReference>
<evidence type="ECO:0000313" key="6">
    <source>
        <dbReference type="Proteomes" id="UP000003536"/>
    </source>
</evidence>
<dbReference type="PANTHER" id="PTHR43489:SF6">
    <property type="entry name" value="HYDROXYPYRUVATE ISOMERASE-RELATED"/>
    <property type="match status" value="1"/>
</dbReference>
<dbReference type="GO" id="GO:0008903">
    <property type="term" value="F:hydroxypyruvate isomerase activity"/>
    <property type="evidence" value="ECO:0007669"/>
    <property type="project" value="TreeGrafter"/>
</dbReference>
<dbReference type="EMBL" id="AFCX01001451">
    <property type="protein sequence ID" value="EHD00400.1"/>
    <property type="molecule type" value="Genomic_DNA"/>
</dbReference>
<dbReference type="Gene3D" id="3.20.20.150">
    <property type="entry name" value="Divalent-metal-dependent TIM barrel enzymes"/>
    <property type="match status" value="1"/>
</dbReference>
<sequence>MPRFAANLSMMFTEAPFIERFAAAAEAGFQAVEFLFPYDFAASEIKAQLSRHNLTLALFNTSAGDTAAGEWGRAALPGREHDARAARAPISIWLYDARADIDLALEYALALECEQVHIMAGVVPNGADGARYRATFIDNLRYAADRFAAHDKRILIEALSPGVKPGYLFSSQYQALGIAEEVDRPNVFIQLDTFHAQKVDGNLSHLIREYAGRYAHVQIASLPDRHEPDDGEINYPWLFRLFDDVDYRGWIGCEYQPRNTTQDGLGWFNAWR</sequence>
<keyword evidence="1 2" id="KW-0413">Isomerase</keyword>
<feature type="domain" description="Xylose isomerase-like TIM barrel" evidence="4">
    <location>
        <begin position="21"/>
        <end position="270"/>
    </location>
</feature>
<evidence type="ECO:0000259" key="4">
    <source>
        <dbReference type="Pfam" id="PF01261"/>
    </source>
</evidence>
<dbReference type="SUPFAM" id="SSF51658">
    <property type="entry name" value="Xylose isomerase-like"/>
    <property type="match status" value="1"/>
</dbReference>
<dbReference type="InterPro" id="IPR026040">
    <property type="entry name" value="HyI-like"/>
</dbReference>
<gene>
    <name evidence="5" type="ORF">LTSEWAN_4450</name>
</gene>
<evidence type="ECO:0000313" key="5">
    <source>
        <dbReference type="EMBL" id="EHD00400.1"/>
    </source>
</evidence>
<dbReference type="Pfam" id="PF01261">
    <property type="entry name" value="AP_endonuc_2"/>
    <property type="match status" value="1"/>
</dbReference>
<evidence type="ECO:0000256" key="1">
    <source>
        <dbReference type="ARBA" id="ARBA00023235"/>
    </source>
</evidence>
<reference evidence="5 6" key="1">
    <citation type="journal article" date="2011" name="BMC Genomics">
        <title>Genome sequencing reveals diversification of virulence factor content and possible host adaptation in distinct subpopulations of Salmonella enterica.</title>
        <authorList>
            <person name="den Bakker H.C."/>
            <person name="Moreno Switt A.I."/>
            <person name="Govoni G."/>
            <person name="Cummings C.A."/>
            <person name="Ranieri M.L."/>
            <person name="Degoricija L."/>
            <person name="Hoelzer K."/>
            <person name="Rodriguez-Rivera L.D."/>
            <person name="Brown S."/>
            <person name="Bolchacova E."/>
            <person name="Furtado M.R."/>
            <person name="Wiedmann M."/>
        </authorList>
    </citation>
    <scope>NUCLEOTIDE SEQUENCE [LARGE SCALE GENOMIC DNA]</scope>
    <source>
        <strain evidence="5 6">A4-580</strain>
    </source>
</reference>
<name>G5SG19_SALET</name>
<dbReference type="NCBIfam" id="NF043033">
    <property type="entry name" value="OxoTetrIsom"/>
    <property type="match status" value="1"/>
</dbReference>
<dbReference type="Proteomes" id="UP000003536">
    <property type="component" value="Unassembled WGS sequence"/>
</dbReference>
<feature type="active site" description="Proton donor/acceptor" evidence="3">
    <location>
        <position position="254"/>
    </location>
</feature>
<dbReference type="InterPro" id="IPR053398">
    <property type="entry name" value="HPT_OtnI_isomerases"/>
</dbReference>
<dbReference type="InterPro" id="IPR036237">
    <property type="entry name" value="Xyl_isomerase-like_sf"/>
</dbReference>
<dbReference type="AlphaFoldDB" id="G5SG19"/>
<dbReference type="PANTHER" id="PTHR43489">
    <property type="entry name" value="ISOMERASE"/>
    <property type="match status" value="1"/>
</dbReference>
<dbReference type="InterPro" id="IPR013022">
    <property type="entry name" value="Xyl_isomerase-like_TIM-brl"/>
</dbReference>
<comment type="similarity">
    <text evidence="2">Belongs to the hyi family.</text>
</comment>
<comment type="caution">
    <text evidence="5">The sequence shown here is derived from an EMBL/GenBank/DDBJ whole genome shotgun (WGS) entry which is preliminary data.</text>
</comment>
<accession>G5SG19</accession>
<dbReference type="GO" id="GO:0046487">
    <property type="term" value="P:glyoxylate metabolic process"/>
    <property type="evidence" value="ECO:0007669"/>
    <property type="project" value="TreeGrafter"/>
</dbReference>
<keyword evidence="5" id="KW-0670">Pyruvate</keyword>
<evidence type="ECO:0000256" key="3">
    <source>
        <dbReference type="PIRSR" id="PIRSR006241-50"/>
    </source>
</evidence>
<protein>
    <submittedName>
        <fullName evidence="5">Hydroxypyruvate isomerase</fullName>
    </submittedName>
</protein>
<dbReference type="FunFam" id="3.20.20.150:FF:000007">
    <property type="entry name" value="Hydroxypyruvate isomerase"/>
    <property type="match status" value="1"/>
</dbReference>
<evidence type="ECO:0000256" key="2">
    <source>
        <dbReference type="PIRNR" id="PIRNR006241"/>
    </source>
</evidence>
<dbReference type="InterPro" id="IPR050417">
    <property type="entry name" value="Sugar_Epim/Isomerase"/>
</dbReference>
<dbReference type="NCBIfam" id="NF007441">
    <property type="entry name" value="PRK09989.1"/>
    <property type="match status" value="1"/>
</dbReference>
<feature type="active site" description="Proton donor/acceptor" evidence="3">
    <location>
        <position position="157"/>
    </location>
</feature>
<dbReference type="PATRIC" id="fig|913086.3.peg.3423"/>
<proteinExistence type="inferred from homology"/>